<organism evidence="1 2">
    <name type="scientific">Caerostris extrusa</name>
    <name type="common">Bark spider</name>
    <name type="synonym">Caerostris bankana</name>
    <dbReference type="NCBI Taxonomy" id="172846"/>
    <lineage>
        <taxon>Eukaryota</taxon>
        <taxon>Metazoa</taxon>
        <taxon>Ecdysozoa</taxon>
        <taxon>Arthropoda</taxon>
        <taxon>Chelicerata</taxon>
        <taxon>Arachnida</taxon>
        <taxon>Araneae</taxon>
        <taxon>Araneomorphae</taxon>
        <taxon>Entelegynae</taxon>
        <taxon>Araneoidea</taxon>
        <taxon>Araneidae</taxon>
        <taxon>Caerostris</taxon>
    </lineage>
</organism>
<sequence length="87" mass="9947">MKQNIYRRRPTVCLNYHPEETDMNNECGSCSVIKAFSISKLLLVTAFFTTSCYNSISEQQQKVSMCLALFQRGFIRRTACLADPDIV</sequence>
<evidence type="ECO:0000313" key="2">
    <source>
        <dbReference type="Proteomes" id="UP001054945"/>
    </source>
</evidence>
<keyword evidence="2" id="KW-1185">Reference proteome</keyword>
<dbReference type="AlphaFoldDB" id="A0AAV4P315"/>
<gene>
    <name evidence="1" type="primary">CACNA2D3_2</name>
    <name evidence="1" type="ORF">CEXT_810541</name>
</gene>
<name>A0AAV4P315_CAEEX</name>
<evidence type="ECO:0000313" key="1">
    <source>
        <dbReference type="EMBL" id="GIX90953.1"/>
    </source>
</evidence>
<dbReference type="EMBL" id="BPLR01003978">
    <property type="protein sequence ID" value="GIX90953.1"/>
    <property type="molecule type" value="Genomic_DNA"/>
</dbReference>
<proteinExistence type="predicted"/>
<reference evidence="1 2" key="1">
    <citation type="submission" date="2021-06" db="EMBL/GenBank/DDBJ databases">
        <title>Caerostris extrusa draft genome.</title>
        <authorList>
            <person name="Kono N."/>
            <person name="Arakawa K."/>
        </authorList>
    </citation>
    <scope>NUCLEOTIDE SEQUENCE [LARGE SCALE GENOMIC DNA]</scope>
</reference>
<protein>
    <submittedName>
        <fullName evidence="1">Uncharacterized protein</fullName>
    </submittedName>
</protein>
<dbReference type="Proteomes" id="UP001054945">
    <property type="component" value="Unassembled WGS sequence"/>
</dbReference>
<accession>A0AAV4P315</accession>
<comment type="caution">
    <text evidence="1">The sequence shown here is derived from an EMBL/GenBank/DDBJ whole genome shotgun (WGS) entry which is preliminary data.</text>
</comment>